<keyword evidence="2" id="KW-1185">Reference proteome</keyword>
<protein>
    <submittedName>
        <fullName evidence="1">Uncharacterized protein</fullName>
    </submittedName>
</protein>
<comment type="caution">
    <text evidence="1">The sequence shown here is derived from an EMBL/GenBank/DDBJ whole genome shotgun (WGS) entry which is preliminary data.</text>
</comment>
<accession>A0AAE0JSK2</accession>
<sequence>MLLGVIIAAMRTSGCSTLKTIKSTRPCDSLHTYWARLPSFQLLTECGVSFSSSFPTLFLMLFWWEGGSSSLSCNHTPSAFLLLSGRLYGPANQGPAGDDLVHSNCGNQSEGIQP</sequence>
<dbReference type="AlphaFoldDB" id="A0AAE0JSK2"/>
<organism evidence="1 2">
    <name type="scientific">Lasiosphaeria ovina</name>
    <dbReference type="NCBI Taxonomy" id="92902"/>
    <lineage>
        <taxon>Eukaryota</taxon>
        <taxon>Fungi</taxon>
        <taxon>Dikarya</taxon>
        <taxon>Ascomycota</taxon>
        <taxon>Pezizomycotina</taxon>
        <taxon>Sordariomycetes</taxon>
        <taxon>Sordariomycetidae</taxon>
        <taxon>Sordariales</taxon>
        <taxon>Lasiosphaeriaceae</taxon>
        <taxon>Lasiosphaeria</taxon>
    </lineage>
</organism>
<dbReference type="Proteomes" id="UP001287356">
    <property type="component" value="Unassembled WGS sequence"/>
</dbReference>
<evidence type="ECO:0000313" key="1">
    <source>
        <dbReference type="EMBL" id="KAK3358638.1"/>
    </source>
</evidence>
<name>A0AAE0JSK2_9PEZI</name>
<evidence type="ECO:0000313" key="2">
    <source>
        <dbReference type="Proteomes" id="UP001287356"/>
    </source>
</evidence>
<gene>
    <name evidence="1" type="ORF">B0T24DRAFT_128202</name>
</gene>
<dbReference type="EMBL" id="JAULSN010000015">
    <property type="protein sequence ID" value="KAK3358638.1"/>
    <property type="molecule type" value="Genomic_DNA"/>
</dbReference>
<proteinExistence type="predicted"/>
<reference evidence="1" key="1">
    <citation type="journal article" date="2023" name="Mol. Phylogenet. Evol.">
        <title>Genome-scale phylogeny and comparative genomics of the fungal order Sordariales.</title>
        <authorList>
            <person name="Hensen N."/>
            <person name="Bonometti L."/>
            <person name="Westerberg I."/>
            <person name="Brannstrom I.O."/>
            <person name="Guillou S."/>
            <person name="Cros-Aarteil S."/>
            <person name="Calhoun S."/>
            <person name="Haridas S."/>
            <person name="Kuo A."/>
            <person name="Mondo S."/>
            <person name="Pangilinan J."/>
            <person name="Riley R."/>
            <person name="LaButti K."/>
            <person name="Andreopoulos B."/>
            <person name="Lipzen A."/>
            <person name="Chen C."/>
            <person name="Yan M."/>
            <person name="Daum C."/>
            <person name="Ng V."/>
            <person name="Clum A."/>
            <person name="Steindorff A."/>
            <person name="Ohm R.A."/>
            <person name="Martin F."/>
            <person name="Silar P."/>
            <person name="Natvig D.O."/>
            <person name="Lalanne C."/>
            <person name="Gautier V."/>
            <person name="Ament-Velasquez S.L."/>
            <person name="Kruys A."/>
            <person name="Hutchinson M.I."/>
            <person name="Powell A.J."/>
            <person name="Barry K."/>
            <person name="Miller A.N."/>
            <person name="Grigoriev I.V."/>
            <person name="Debuchy R."/>
            <person name="Gladieux P."/>
            <person name="Hiltunen Thoren M."/>
            <person name="Johannesson H."/>
        </authorList>
    </citation>
    <scope>NUCLEOTIDE SEQUENCE</scope>
    <source>
        <strain evidence="1">CBS 958.72</strain>
    </source>
</reference>
<reference evidence="1" key="2">
    <citation type="submission" date="2023-06" db="EMBL/GenBank/DDBJ databases">
        <authorList>
            <consortium name="Lawrence Berkeley National Laboratory"/>
            <person name="Haridas S."/>
            <person name="Hensen N."/>
            <person name="Bonometti L."/>
            <person name="Westerberg I."/>
            <person name="Brannstrom I.O."/>
            <person name="Guillou S."/>
            <person name="Cros-Aarteil S."/>
            <person name="Calhoun S."/>
            <person name="Kuo A."/>
            <person name="Mondo S."/>
            <person name="Pangilinan J."/>
            <person name="Riley R."/>
            <person name="Labutti K."/>
            <person name="Andreopoulos B."/>
            <person name="Lipzen A."/>
            <person name="Chen C."/>
            <person name="Yanf M."/>
            <person name="Daum C."/>
            <person name="Ng V."/>
            <person name="Clum A."/>
            <person name="Steindorff A."/>
            <person name="Ohm R."/>
            <person name="Martin F."/>
            <person name="Silar P."/>
            <person name="Natvig D."/>
            <person name="Lalanne C."/>
            <person name="Gautier V."/>
            <person name="Ament-Velasquez S.L."/>
            <person name="Kruys A."/>
            <person name="Hutchinson M.I."/>
            <person name="Powell A.J."/>
            <person name="Barry K."/>
            <person name="Miller A.N."/>
            <person name="Grigoriev I.V."/>
            <person name="Debuchy R."/>
            <person name="Gladieux P."/>
            <person name="Thoren M.H."/>
            <person name="Johannesson H."/>
        </authorList>
    </citation>
    <scope>NUCLEOTIDE SEQUENCE</scope>
    <source>
        <strain evidence="1">CBS 958.72</strain>
    </source>
</reference>